<feature type="transmembrane region" description="Helical" evidence="1">
    <location>
        <begin position="6"/>
        <end position="26"/>
    </location>
</feature>
<dbReference type="EMBL" id="JAERQM010000008">
    <property type="protein sequence ID" value="MBU8546531.1"/>
    <property type="molecule type" value="Genomic_DNA"/>
</dbReference>
<evidence type="ECO:0000256" key="1">
    <source>
        <dbReference type="SAM" id="Phobius"/>
    </source>
</evidence>
<sequence>MTRRNLAYLAGTLCLLVVVVGVVLVMRRAPEPGTAAAFRAMSAASGTIAPYAVPMERRRAAADTCEGYNLELEEGAGIQRRIGNNAEAQRLLAMRQNCAGNAPVVIRSAR</sequence>
<accession>A0ABS6HDV8</accession>
<name>A0ABS6HDV8_9PROT</name>
<keyword evidence="3" id="KW-1185">Reference proteome</keyword>
<dbReference type="Proteomes" id="UP000689967">
    <property type="component" value="Unassembled WGS sequence"/>
</dbReference>
<keyword evidence="1" id="KW-1133">Transmembrane helix</keyword>
<proteinExistence type="predicted"/>
<organism evidence="2 3">
    <name type="scientific">Falsiroseomonas oleicola</name>
    <dbReference type="NCBI Taxonomy" id="2801474"/>
    <lineage>
        <taxon>Bacteria</taxon>
        <taxon>Pseudomonadati</taxon>
        <taxon>Pseudomonadota</taxon>
        <taxon>Alphaproteobacteria</taxon>
        <taxon>Acetobacterales</taxon>
        <taxon>Roseomonadaceae</taxon>
        <taxon>Falsiroseomonas</taxon>
    </lineage>
</organism>
<dbReference type="RefSeq" id="WP_216878553.1">
    <property type="nucleotide sequence ID" value="NZ_JAERQM010000008.1"/>
</dbReference>
<protein>
    <submittedName>
        <fullName evidence="2">Uncharacterized protein</fullName>
    </submittedName>
</protein>
<evidence type="ECO:0000313" key="2">
    <source>
        <dbReference type="EMBL" id="MBU8546531.1"/>
    </source>
</evidence>
<keyword evidence="1" id="KW-0812">Transmembrane</keyword>
<keyword evidence="1" id="KW-0472">Membrane</keyword>
<evidence type="ECO:0000313" key="3">
    <source>
        <dbReference type="Proteomes" id="UP000689967"/>
    </source>
</evidence>
<comment type="caution">
    <text evidence="2">The sequence shown here is derived from an EMBL/GenBank/DDBJ whole genome shotgun (WGS) entry which is preliminary data.</text>
</comment>
<gene>
    <name evidence="2" type="ORF">JJQ90_22610</name>
</gene>
<reference evidence="2 3" key="1">
    <citation type="submission" date="2021-01" db="EMBL/GenBank/DDBJ databases">
        <title>Roseomonas sp. nov, a bacterium isolated from an oil production mixture in Yumen Oilfield.</title>
        <authorList>
            <person name="Wu D."/>
        </authorList>
    </citation>
    <scope>NUCLEOTIDE SEQUENCE [LARGE SCALE GENOMIC DNA]</scope>
    <source>
        <strain evidence="2 3">ROY-5-3</strain>
    </source>
</reference>